<feature type="domain" description="DPH-type MB" evidence="7">
    <location>
        <begin position="282"/>
        <end position="344"/>
    </location>
</feature>
<dbReference type="PANTHER" id="PTHR28041:SF1">
    <property type="entry name" value="LARGE RIBOSOMAL SUBUNIT PROTEIN ML59"/>
    <property type="match status" value="1"/>
</dbReference>
<feature type="domain" description="J" evidence="6">
    <location>
        <begin position="178"/>
        <end position="265"/>
    </location>
</feature>
<dbReference type="Gene3D" id="1.10.287.110">
    <property type="entry name" value="DnaJ domain"/>
    <property type="match status" value="1"/>
</dbReference>
<dbReference type="Pfam" id="PF18126">
    <property type="entry name" value="Mitoc_mL59"/>
    <property type="match status" value="1"/>
</dbReference>
<evidence type="ECO:0000256" key="2">
    <source>
        <dbReference type="ARBA" id="ARBA00006169"/>
    </source>
</evidence>
<evidence type="ECO:0000256" key="1">
    <source>
        <dbReference type="ARBA" id="ARBA00003474"/>
    </source>
</evidence>
<dbReference type="SUPFAM" id="SSF144217">
    <property type="entry name" value="CSL zinc finger"/>
    <property type="match status" value="1"/>
</dbReference>
<dbReference type="InterPro" id="IPR007872">
    <property type="entry name" value="DPH_MB_dom"/>
</dbReference>
<dbReference type="InterPro" id="IPR036869">
    <property type="entry name" value="J_dom_sf"/>
</dbReference>
<dbReference type="SUPFAM" id="SSF46565">
    <property type="entry name" value="Chaperone J-domain"/>
    <property type="match status" value="1"/>
</dbReference>
<evidence type="ECO:0000256" key="3">
    <source>
        <dbReference type="ARBA" id="ARBA00021797"/>
    </source>
</evidence>
<evidence type="ECO:0000256" key="4">
    <source>
        <dbReference type="ARBA" id="ARBA00022723"/>
    </source>
</evidence>
<keyword evidence="5" id="KW-0408">Iron</keyword>
<dbReference type="PROSITE" id="PS50076">
    <property type="entry name" value="DNAJ_2"/>
    <property type="match status" value="1"/>
</dbReference>
<proteinExistence type="inferred from homology"/>
<dbReference type="PANTHER" id="PTHR28041">
    <property type="entry name" value="54S RIBOSOMAL PROTEIN L25, MITOCHONDRIAL"/>
    <property type="match status" value="1"/>
</dbReference>
<keyword evidence="9" id="KW-1185">Reference proteome</keyword>
<evidence type="ECO:0000313" key="9">
    <source>
        <dbReference type="Proteomes" id="UP001562357"/>
    </source>
</evidence>
<dbReference type="CDD" id="cd06257">
    <property type="entry name" value="DnaJ"/>
    <property type="match status" value="1"/>
</dbReference>
<dbReference type="SMART" id="SM00271">
    <property type="entry name" value="DnaJ"/>
    <property type="match status" value="1"/>
</dbReference>
<gene>
    <name evidence="8" type="primary">g96</name>
    <name evidence="8" type="ORF">EsDP_00000096</name>
</gene>
<sequence length="361" mass="40568">MASASKYAQLAKTLPEPLQRFFARWPPASLQTMAAAPTHFQEQRPDPFRFYKHPATGKWQDPVYSSRRQAQLVQMAREHGVEELLPETTKGTEYRLAYRVEHGLRVKGTGVGQKVKGHIHERHMIAKMEQRRKAMMEMPKLIKAWKRLNNCQYRRIGIPFCRTGAIVALPIMNATDPTHYEILGLTPSILNESGQDPSTLLKKAYHGALLRHHPDKQPASSSSSIPLYAASDSISGSTVYSVDQIATAFAVLSSPGQRTEYDASLRQSQALAGSATPKFQTGVENVDLDDLPFDEEMERWHRSCRCGNDRGYLFGEDDLVEVEDEGVLLVGCQDCSLWLRVHFAVLDHVDSASKENMMNKS</sequence>
<evidence type="ECO:0000259" key="6">
    <source>
        <dbReference type="PROSITE" id="PS50076"/>
    </source>
</evidence>
<organism evidence="8 9">
    <name type="scientific">Epichloe bromicola</name>
    <dbReference type="NCBI Taxonomy" id="79588"/>
    <lineage>
        <taxon>Eukaryota</taxon>
        <taxon>Fungi</taxon>
        <taxon>Dikarya</taxon>
        <taxon>Ascomycota</taxon>
        <taxon>Pezizomycotina</taxon>
        <taxon>Sordariomycetes</taxon>
        <taxon>Hypocreomycetidae</taxon>
        <taxon>Hypocreales</taxon>
        <taxon>Clavicipitaceae</taxon>
        <taxon>Epichloe</taxon>
    </lineage>
</organism>
<comment type="caution">
    <text evidence="8">The sequence shown here is derived from an EMBL/GenBank/DDBJ whole genome shotgun (WGS) entry which is preliminary data.</text>
</comment>
<dbReference type="Pfam" id="PF05207">
    <property type="entry name" value="Zn_ribbon_CSL"/>
    <property type="match status" value="1"/>
</dbReference>
<evidence type="ECO:0000256" key="5">
    <source>
        <dbReference type="ARBA" id="ARBA00023004"/>
    </source>
</evidence>
<evidence type="ECO:0000313" key="8">
    <source>
        <dbReference type="EMBL" id="GAB0131634.1"/>
    </source>
</evidence>
<protein>
    <recommendedName>
        <fullName evidence="3">Diphthamide biosynthesis protein 4</fullName>
    </recommendedName>
</protein>
<dbReference type="Proteomes" id="UP001562357">
    <property type="component" value="Unassembled WGS sequence"/>
</dbReference>
<evidence type="ECO:0000259" key="7">
    <source>
        <dbReference type="PROSITE" id="PS51074"/>
    </source>
</evidence>
<keyword evidence="4" id="KW-0479">Metal-binding</keyword>
<comment type="function">
    <text evidence="1">Required for the first step of diphthamide biosynthesis, the transfer of 3-amino-3-carboxypropyl from S-adenosyl-L-methionine to a histidine residue. Diphthamide is a post-translational modification of histidine which occurs in elongation factor 2.</text>
</comment>
<dbReference type="InterPro" id="IPR037507">
    <property type="entry name" value="Ribosomal_mL59"/>
</dbReference>
<dbReference type="InterPro" id="IPR040922">
    <property type="entry name" value="Ribosomal_mL59_dom"/>
</dbReference>
<accession>A0ABQ0CDX7</accession>
<name>A0ABQ0CDX7_9HYPO</name>
<dbReference type="Gene3D" id="3.10.660.10">
    <property type="entry name" value="DPH Zinc finger"/>
    <property type="match status" value="1"/>
</dbReference>
<comment type="similarity">
    <text evidence="2">Belongs to the DPH4 family.</text>
</comment>
<reference evidence="9" key="1">
    <citation type="submission" date="2024-06" db="EMBL/GenBank/DDBJ databases">
        <title>Draft Genome Sequences of Epichloe bromicola Strains Isolated from Elymus ciliaris.</title>
        <authorList>
            <consortium name="Epichloe bromicola genome sequencing consortium"/>
            <person name="Miura A."/>
            <person name="Imano S."/>
            <person name="Ashida A."/>
            <person name="Sato I."/>
            <person name="Chiba S."/>
            <person name="Tanaka A."/>
            <person name="Camagna M."/>
            <person name="Takemoto D."/>
        </authorList>
    </citation>
    <scope>NUCLEOTIDE SEQUENCE [LARGE SCALE GENOMIC DNA]</scope>
    <source>
        <strain evidence="9">DP</strain>
    </source>
</reference>
<dbReference type="InterPro" id="IPR001623">
    <property type="entry name" value="DnaJ_domain"/>
</dbReference>
<dbReference type="InterPro" id="IPR036671">
    <property type="entry name" value="DPH_MB_sf"/>
</dbReference>
<dbReference type="EMBL" id="BAAFGZ010000002">
    <property type="protein sequence ID" value="GAB0131634.1"/>
    <property type="molecule type" value="Genomic_DNA"/>
</dbReference>
<dbReference type="PROSITE" id="PS51074">
    <property type="entry name" value="DPH_MB"/>
    <property type="match status" value="1"/>
</dbReference>